<evidence type="ECO:0000256" key="7">
    <source>
        <dbReference type="SAM" id="Phobius"/>
    </source>
</evidence>
<dbReference type="GO" id="GO:0006644">
    <property type="term" value="P:phospholipid metabolic process"/>
    <property type="evidence" value="ECO:0007669"/>
    <property type="project" value="InterPro"/>
</dbReference>
<feature type="non-terminal residue" evidence="9">
    <location>
        <position position="1"/>
    </location>
</feature>
<keyword evidence="3 7" id="KW-0812">Transmembrane</keyword>
<dbReference type="EMBL" id="MU006343">
    <property type="protein sequence ID" value="KAF2845712.1"/>
    <property type="molecule type" value="Genomic_DNA"/>
</dbReference>
<feature type="domain" description="Phosphatidic acid phosphatase type 2/haloperoxidase" evidence="8">
    <location>
        <begin position="150"/>
        <end position="287"/>
    </location>
</feature>
<feature type="compositionally biased region" description="Low complexity" evidence="6">
    <location>
        <begin position="1"/>
        <end position="14"/>
    </location>
</feature>
<keyword evidence="5 7" id="KW-0472">Membrane</keyword>
<name>A0A6A7ARG0_9PLEO</name>
<dbReference type="InterPro" id="IPR036938">
    <property type="entry name" value="PAP2/HPO_sf"/>
</dbReference>
<dbReference type="SUPFAM" id="SSF48317">
    <property type="entry name" value="Acid phosphatase/Vanadium-dependent haloperoxidase"/>
    <property type="match status" value="1"/>
</dbReference>
<feature type="transmembrane region" description="Helical" evidence="7">
    <location>
        <begin position="216"/>
        <end position="235"/>
    </location>
</feature>
<dbReference type="Pfam" id="PF01569">
    <property type="entry name" value="PAP2"/>
    <property type="match status" value="1"/>
</dbReference>
<dbReference type="InterPro" id="IPR000326">
    <property type="entry name" value="PAP2/HPO"/>
</dbReference>
<dbReference type="AlphaFoldDB" id="A0A6A7ARG0"/>
<keyword evidence="4 7" id="KW-1133">Transmembrane helix</keyword>
<feature type="transmembrane region" description="Helical" evidence="7">
    <location>
        <begin position="150"/>
        <end position="171"/>
    </location>
</feature>
<evidence type="ECO:0000256" key="2">
    <source>
        <dbReference type="ARBA" id="ARBA00008816"/>
    </source>
</evidence>
<dbReference type="PANTHER" id="PTHR10165">
    <property type="entry name" value="LIPID PHOSPHATE PHOSPHATASE"/>
    <property type="match status" value="1"/>
</dbReference>
<comment type="subcellular location">
    <subcellularLocation>
        <location evidence="1">Membrane</location>
        <topology evidence="1">Multi-pass membrane protein</topology>
    </subcellularLocation>
</comment>
<feature type="transmembrane region" description="Helical" evidence="7">
    <location>
        <begin position="114"/>
        <end position="138"/>
    </location>
</feature>
<evidence type="ECO:0000259" key="8">
    <source>
        <dbReference type="Pfam" id="PF01569"/>
    </source>
</evidence>
<evidence type="ECO:0000256" key="3">
    <source>
        <dbReference type="ARBA" id="ARBA00022692"/>
    </source>
</evidence>
<proteinExistence type="inferred from homology"/>
<protein>
    <submittedName>
        <fullName evidence="9">PAP2-domain-containing protein</fullName>
    </submittedName>
</protein>
<evidence type="ECO:0000313" key="9">
    <source>
        <dbReference type="EMBL" id="KAF2845712.1"/>
    </source>
</evidence>
<evidence type="ECO:0000313" key="10">
    <source>
        <dbReference type="Proteomes" id="UP000799423"/>
    </source>
</evidence>
<gene>
    <name evidence="9" type="ORF">T440DRAFT_543647</name>
</gene>
<dbReference type="GO" id="GO:0046839">
    <property type="term" value="P:phospholipid dephosphorylation"/>
    <property type="evidence" value="ECO:0007669"/>
    <property type="project" value="TreeGrafter"/>
</dbReference>
<evidence type="ECO:0000256" key="1">
    <source>
        <dbReference type="ARBA" id="ARBA00004141"/>
    </source>
</evidence>
<evidence type="ECO:0000256" key="4">
    <source>
        <dbReference type="ARBA" id="ARBA00022989"/>
    </source>
</evidence>
<keyword evidence="10" id="KW-1185">Reference proteome</keyword>
<dbReference type="GO" id="GO:0016020">
    <property type="term" value="C:membrane"/>
    <property type="evidence" value="ECO:0007669"/>
    <property type="project" value="UniProtKB-SubCell"/>
</dbReference>
<feature type="transmembrane region" description="Helical" evidence="7">
    <location>
        <begin position="62"/>
        <end position="83"/>
    </location>
</feature>
<dbReference type="GO" id="GO:0008195">
    <property type="term" value="F:phosphatidate phosphatase activity"/>
    <property type="evidence" value="ECO:0007669"/>
    <property type="project" value="TreeGrafter"/>
</dbReference>
<dbReference type="Proteomes" id="UP000799423">
    <property type="component" value="Unassembled WGS sequence"/>
</dbReference>
<reference evidence="9" key="1">
    <citation type="submission" date="2020-01" db="EMBL/GenBank/DDBJ databases">
        <authorList>
            <consortium name="DOE Joint Genome Institute"/>
            <person name="Haridas S."/>
            <person name="Albert R."/>
            <person name="Binder M."/>
            <person name="Bloem J."/>
            <person name="Labutti K."/>
            <person name="Salamov A."/>
            <person name="Andreopoulos B."/>
            <person name="Baker S.E."/>
            <person name="Barry K."/>
            <person name="Bills G."/>
            <person name="Bluhm B.H."/>
            <person name="Cannon C."/>
            <person name="Castanera R."/>
            <person name="Culley D.E."/>
            <person name="Daum C."/>
            <person name="Ezra D."/>
            <person name="Gonzalez J.B."/>
            <person name="Henrissat B."/>
            <person name="Kuo A."/>
            <person name="Liang C."/>
            <person name="Lipzen A."/>
            <person name="Lutzoni F."/>
            <person name="Magnuson J."/>
            <person name="Mondo S."/>
            <person name="Nolan M."/>
            <person name="Ohm R."/>
            <person name="Pangilinan J."/>
            <person name="Park H.-J."/>
            <person name="Ramirez L."/>
            <person name="Alfaro M."/>
            <person name="Sun H."/>
            <person name="Tritt A."/>
            <person name="Yoshinaga Y."/>
            <person name="Zwiers L.-H."/>
            <person name="Turgeon B.G."/>
            <person name="Goodwin S.B."/>
            <person name="Spatafora J.W."/>
            <person name="Crous P.W."/>
            <person name="Grigoriev I.V."/>
        </authorList>
    </citation>
    <scope>NUCLEOTIDE SEQUENCE</scope>
    <source>
        <strain evidence="9">IPT5</strain>
    </source>
</reference>
<feature type="region of interest" description="Disordered" evidence="6">
    <location>
        <begin position="1"/>
        <end position="43"/>
    </location>
</feature>
<feature type="transmembrane region" description="Helical" evidence="7">
    <location>
        <begin position="266"/>
        <end position="284"/>
    </location>
</feature>
<organism evidence="9 10">
    <name type="scientific">Plenodomus tracheiphilus IPT5</name>
    <dbReference type="NCBI Taxonomy" id="1408161"/>
    <lineage>
        <taxon>Eukaryota</taxon>
        <taxon>Fungi</taxon>
        <taxon>Dikarya</taxon>
        <taxon>Ascomycota</taxon>
        <taxon>Pezizomycotina</taxon>
        <taxon>Dothideomycetes</taxon>
        <taxon>Pleosporomycetidae</taxon>
        <taxon>Pleosporales</taxon>
        <taxon>Pleosporineae</taxon>
        <taxon>Leptosphaeriaceae</taxon>
        <taxon>Plenodomus</taxon>
    </lineage>
</organism>
<sequence length="287" mass="31225">PAARAPTVGPSAAAVPPPTAPVVPAQDSDVESNTTIRPPRRSAPLVPGFRSRPPFRTWLRDNWLDILTILLCALAALLIYLFVSPIMPRYFPLYPGIETSAWGRRYGQPLRPEYITTLTSALLSYLVPAAIMGAIALWGTRNFSDGNAALIGLGYALATATLFQALIKVFIGGLRPHFFDVCRPTIPATLTYYQADRVCTSGTKSQLNEAQMSFPSGHACAAFAGFGFLALYFNAKYKVFGHGRRSNLSEDAAAADTTGRIQHWKLILFALPWLVALLLSLSKIRDG</sequence>
<evidence type="ECO:0000256" key="5">
    <source>
        <dbReference type="ARBA" id="ARBA00023136"/>
    </source>
</evidence>
<accession>A0A6A7ARG0</accession>
<evidence type="ECO:0000256" key="6">
    <source>
        <dbReference type="SAM" id="MobiDB-lite"/>
    </source>
</evidence>
<dbReference type="InterPro" id="IPR043216">
    <property type="entry name" value="PAP-like"/>
</dbReference>
<dbReference type="PANTHER" id="PTHR10165:SF84">
    <property type="entry name" value="PHOSPHATIDIC ACID PHOSPHATASE BETA"/>
    <property type="match status" value="1"/>
</dbReference>
<comment type="similarity">
    <text evidence="2">Belongs to the PA-phosphatase related phosphoesterase family.</text>
</comment>
<dbReference type="OrthoDB" id="10030083at2759"/>
<dbReference type="Gene3D" id="1.20.144.10">
    <property type="entry name" value="Phosphatidic acid phosphatase type 2/haloperoxidase"/>
    <property type="match status" value="1"/>
</dbReference>